<accession>A0A5B7FLF2</accession>
<evidence type="ECO:0000313" key="3">
    <source>
        <dbReference type="Proteomes" id="UP000324222"/>
    </source>
</evidence>
<dbReference type="CDD" id="cd09275">
    <property type="entry name" value="RNase_HI_RT_DIRS1"/>
    <property type="match status" value="1"/>
</dbReference>
<name>A0A5B7FLF2_PORTR</name>
<proteinExistence type="predicted"/>
<evidence type="ECO:0000313" key="2">
    <source>
        <dbReference type="EMBL" id="MPC45254.1"/>
    </source>
</evidence>
<gene>
    <name evidence="2" type="ORF">E2C01_038949</name>
</gene>
<sequence>MPQQCPVSSASVFSSGDSGQLGQIRSVSQPEEPVFGYGSQHRQCLSLPVARSGQLISASYPTVSASQGSTSVPLEVFAGTSCVPSMVSVRWAPANAGSAVVPKEALAGSFRPRLVASGSKSSVFARPYLKLGWGAHLGDSLASGVWTVEEQGLHISHLEFLAVFQALQSFQQALFGSVVSVRSDNSTVVTYLRRS</sequence>
<feature type="compositionally biased region" description="Low complexity" evidence="1">
    <location>
        <begin position="7"/>
        <end position="18"/>
    </location>
</feature>
<feature type="region of interest" description="Disordered" evidence="1">
    <location>
        <begin position="1"/>
        <end position="23"/>
    </location>
</feature>
<comment type="caution">
    <text evidence="2">The sequence shown here is derived from an EMBL/GenBank/DDBJ whole genome shotgun (WGS) entry which is preliminary data.</text>
</comment>
<dbReference type="EMBL" id="VSRR010006645">
    <property type="protein sequence ID" value="MPC45254.1"/>
    <property type="molecule type" value="Genomic_DNA"/>
</dbReference>
<dbReference type="Proteomes" id="UP000324222">
    <property type="component" value="Unassembled WGS sequence"/>
</dbReference>
<protein>
    <recommendedName>
        <fullName evidence="4">RNase H type-1 domain-containing protein</fullName>
    </recommendedName>
</protein>
<keyword evidence="3" id="KW-1185">Reference proteome</keyword>
<evidence type="ECO:0008006" key="4">
    <source>
        <dbReference type="Google" id="ProtNLM"/>
    </source>
</evidence>
<organism evidence="2 3">
    <name type="scientific">Portunus trituberculatus</name>
    <name type="common">Swimming crab</name>
    <name type="synonym">Neptunus trituberculatus</name>
    <dbReference type="NCBI Taxonomy" id="210409"/>
    <lineage>
        <taxon>Eukaryota</taxon>
        <taxon>Metazoa</taxon>
        <taxon>Ecdysozoa</taxon>
        <taxon>Arthropoda</taxon>
        <taxon>Crustacea</taxon>
        <taxon>Multicrustacea</taxon>
        <taxon>Malacostraca</taxon>
        <taxon>Eumalacostraca</taxon>
        <taxon>Eucarida</taxon>
        <taxon>Decapoda</taxon>
        <taxon>Pleocyemata</taxon>
        <taxon>Brachyura</taxon>
        <taxon>Eubrachyura</taxon>
        <taxon>Portunoidea</taxon>
        <taxon>Portunidae</taxon>
        <taxon>Portuninae</taxon>
        <taxon>Portunus</taxon>
    </lineage>
</organism>
<reference evidence="2 3" key="1">
    <citation type="submission" date="2019-05" db="EMBL/GenBank/DDBJ databases">
        <title>Another draft genome of Portunus trituberculatus and its Hox gene families provides insights of decapod evolution.</title>
        <authorList>
            <person name="Jeong J.-H."/>
            <person name="Song I."/>
            <person name="Kim S."/>
            <person name="Choi T."/>
            <person name="Kim D."/>
            <person name="Ryu S."/>
            <person name="Kim W."/>
        </authorList>
    </citation>
    <scope>NUCLEOTIDE SEQUENCE [LARGE SCALE GENOMIC DNA]</scope>
    <source>
        <tissue evidence="2">Muscle</tissue>
    </source>
</reference>
<dbReference type="OrthoDB" id="7477527at2759"/>
<evidence type="ECO:0000256" key="1">
    <source>
        <dbReference type="SAM" id="MobiDB-lite"/>
    </source>
</evidence>
<dbReference type="AlphaFoldDB" id="A0A5B7FLF2"/>